<keyword evidence="1" id="KW-0614">Plasmid</keyword>
<geneLocation type="plasmid" evidence="1 2">
    <name>pQD2021</name>
</geneLocation>
<evidence type="ECO:0000313" key="2">
    <source>
        <dbReference type="Proteomes" id="UP001432059"/>
    </source>
</evidence>
<sequence length="127" mass="14638">MYGKEIIPLKSKSRKKSLELVNGDVEIKPYHYNYFFEIGISKRVLDFNPNIKAIEYKADNGKVYSSIAIKNNSGGFYTYNPKFNSYTKVGESDITYVRGKPNIGKMLVFDSYMDYVKYSSVERSGYC</sequence>
<proteinExistence type="predicted"/>
<dbReference type="AlphaFoldDB" id="A0AAU0F6I2"/>
<dbReference type="KEGG" id="bpor:BPO_p0003"/>
<protein>
    <submittedName>
        <fullName evidence="1">Uncharacterized protein</fullName>
    </submittedName>
</protein>
<accession>A0AAU0F6I2</accession>
<name>A0AAU0F6I2_9FLAO</name>
<dbReference type="Proteomes" id="UP001432059">
    <property type="component" value="Plasmid pQD2021"/>
</dbReference>
<organism evidence="1 2">
    <name type="scientific">Bergeyella porcorum</name>
    <dbReference type="NCBI Taxonomy" id="1735111"/>
    <lineage>
        <taxon>Bacteria</taxon>
        <taxon>Pseudomonadati</taxon>
        <taxon>Bacteroidota</taxon>
        <taxon>Flavobacteriia</taxon>
        <taxon>Flavobacteriales</taxon>
        <taxon>Weeksellaceae</taxon>
        <taxon>Bergeyella</taxon>
    </lineage>
</organism>
<evidence type="ECO:0000313" key="1">
    <source>
        <dbReference type="EMBL" id="WOC53086.1"/>
    </source>
</evidence>
<keyword evidence="2" id="KW-1185">Reference proteome</keyword>
<dbReference type="RefSeq" id="WP_327985407.1">
    <property type="nucleotide sequence ID" value="NZ_CP136427.1"/>
</dbReference>
<dbReference type="EMBL" id="CP136427">
    <property type="protein sequence ID" value="WOC53086.1"/>
    <property type="molecule type" value="Genomic_DNA"/>
</dbReference>
<gene>
    <name evidence="1" type="ORF">BPO_p0003</name>
</gene>
<reference evidence="1" key="1">
    <citation type="submission" date="2023-10" db="EMBL/GenBank/DDBJ databases">
        <title>Characterization and whole genome sequencing of a novel strain of Bergeyella porcorum QD2021 isolated from pig.</title>
        <authorList>
            <person name="Liu G."/>
            <person name="Chen C."/>
            <person name="Han X."/>
        </authorList>
    </citation>
    <scope>NUCLEOTIDE SEQUENCE</scope>
    <source>
        <strain evidence="1">QD2021</strain>
        <plasmid evidence="1">pQD2021</plasmid>
    </source>
</reference>